<name>A0ABS8TKY7_DATST</name>
<gene>
    <name evidence="1" type="ORF">HAX54_011529</name>
</gene>
<accession>A0ABS8TKY7</accession>
<evidence type="ECO:0000313" key="2">
    <source>
        <dbReference type="Proteomes" id="UP000823775"/>
    </source>
</evidence>
<reference evidence="1 2" key="1">
    <citation type="journal article" date="2021" name="BMC Genomics">
        <title>Datura genome reveals duplications of psychoactive alkaloid biosynthetic genes and high mutation rate following tissue culture.</title>
        <authorList>
            <person name="Rajewski A."/>
            <person name="Carter-House D."/>
            <person name="Stajich J."/>
            <person name="Litt A."/>
        </authorList>
    </citation>
    <scope>NUCLEOTIDE SEQUENCE [LARGE SCALE GENOMIC DNA]</scope>
    <source>
        <strain evidence="1">AR-01</strain>
    </source>
</reference>
<organism evidence="1 2">
    <name type="scientific">Datura stramonium</name>
    <name type="common">Jimsonweed</name>
    <name type="synonym">Common thornapple</name>
    <dbReference type="NCBI Taxonomy" id="4076"/>
    <lineage>
        <taxon>Eukaryota</taxon>
        <taxon>Viridiplantae</taxon>
        <taxon>Streptophyta</taxon>
        <taxon>Embryophyta</taxon>
        <taxon>Tracheophyta</taxon>
        <taxon>Spermatophyta</taxon>
        <taxon>Magnoliopsida</taxon>
        <taxon>eudicotyledons</taxon>
        <taxon>Gunneridae</taxon>
        <taxon>Pentapetalae</taxon>
        <taxon>asterids</taxon>
        <taxon>lamiids</taxon>
        <taxon>Solanales</taxon>
        <taxon>Solanaceae</taxon>
        <taxon>Solanoideae</taxon>
        <taxon>Datureae</taxon>
        <taxon>Datura</taxon>
    </lineage>
</organism>
<comment type="caution">
    <text evidence="1">The sequence shown here is derived from an EMBL/GenBank/DDBJ whole genome shotgun (WGS) entry which is preliminary data.</text>
</comment>
<dbReference type="Proteomes" id="UP000823775">
    <property type="component" value="Unassembled WGS sequence"/>
</dbReference>
<feature type="non-terminal residue" evidence="1">
    <location>
        <position position="1"/>
    </location>
</feature>
<sequence length="88" mass="10060">CNESVAILISKVANLKKHLTFIQHKGVKLFNKVMRQVDSAAARAEIFNNELAIAVQNSYSSLFTRFEKSYHSLSERIINMLKYYLGHA</sequence>
<dbReference type="EMBL" id="JACEIK010001658">
    <property type="protein sequence ID" value="MCD7471212.1"/>
    <property type="molecule type" value="Genomic_DNA"/>
</dbReference>
<protein>
    <submittedName>
        <fullName evidence="1">Uncharacterized protein</fullName>
    </submittedName>
</protein>
<proteinExistence type="predicted"/>
<evidence type="ECO:0000313" key="1">
    <source>
        <dbReference type="EMBL" id="MCD7471212.1"/>
    </source>
</evidence>
<keyword evidence="2" id="KW-1185">Reference proteome</keyword>